<dbReference type="InterPro" id="IPR001647">
    <property type="entry name" value="HTH_TetR"/>
</dbReference>
<dbReference type="PANTHER" id="PTHR43479:SF11">
    <property type="entry name" value="ACREF_ENVCD OPERON REPRESSOR-RELATED"/>
    <property type="match status" value="1"/>
</dbReference>
<evidence type="ECO:0000256" key="1">
    <source>
        <dbReference type="ARBA" id="ARBA00022491"/>
    </source>
</evidence>
<dbReference type="AlphaFoldDB" id="A0A163DUN6"/>
<keyword evidence="4" id="KW-0804">Transcription</keyword>
<dbReference type="KEGG" id="pglu:A3958_24015"/>
<feature type="domain" description="HTH tetR-type" evidence="6">
    <location>
        <begin position="8"/>
        <end position="68"/>
    </location>
</feature>
<dbReference type="InterPro" id="IPR039538">
    <property type="entry name" value="BetI_C"/>
</dbReference>
<accession>A0A163DUN6</accession>
<keyword evidence="8" id="KW-1185">Reference proteome</keyword>
<evidence type="ECO:0000313" key="7">
    <source>
        <dbReference type="EMBL" id="KZS43440.1"/>
    </source>
</evidence>
<feature type="DNA-binding region" description="H-T-H motif" evidence="5">
    <location>
        <begin position="31"/>
        <end position="50"/>
    </location>
</feature>
<evidence type="ECO:0000256" key="5">
    <source>
        <dbReference type="PROSITE-ProRule" id="PRU00335"/>
    </source>
</evidence>
<dbReference type="PROSITE" id="PS50977">
    <property type="entry name" value="HTH_TETR_2"/>
    <property type="match status" value="1"/>
</dbReference>
<dbReference type="InterPro" id="IPR009057">
    <property type="entry name" value="Homeodomain-like_sf"/>
</dbReference>
<evidence type="ECO:0000256" key="3">
    <source>
        <dbReference type="ARBA" id="ARBA00023125"/>
    </source>
</evidence>
<dbReference type="PRINTS" id="PR00455">
    <property type="entry name" value="HTHTETR"/>
</dbReference>
<dbReference type="Proteomes" id="UP000076796">
    <property type="component" value="Unassembled WGS sequence"/>
</dbReference>
<protein>
    <submittedName>
        <fullName evidence="7">TetR family transcriptional regulator</fullName>
    </submittedName>
</protein>
<keyword evidence="1" id="KW-0678">Repressor</keyword>
<dbReference type="SUPFAM" id="SSF48498">
    <property type="entry name" value="Tetracyclin repressor-like, C-terminal domain"/>
    <property type="match status" value="1"/>
</dbReference>
<evidence type="ECO:0000313" key="8">
    <source>
        <dbReference type="Proteomes" id="UP000076796"/>
    </source>
</evidence>
<sequence>MPKIVDHDKQREWVAEAALRVIQKGGLEKATVRNIAEEAGLSVGSMRHYFSSQAELLAFCMNLIIERIEKRLTSLSLKGPVFSDMKLVLMQFLPMDEDRTMEMEVWMSFVAKALIYPELRKINDEMYDGLTKACHFVIDSLVTHKLAKPELDLEYEKERIYALVDGLAIHHIMRPQQLTQDKIEKIIDQHLQSLCIDELIMP</sequence>
<dbReference type="EMBL" id="LWMH01000002">
    <property type="protein sequence ID" value="KZS43440.1"/>
    <property type="molecule type" value="Genomic_DNA"/>
</dbReference>
<dbReference type="InterPro" id="IPR036271">
    <property type="entry name" value="Tet_transcr_reg_TetR-rel_C_sf"/>
</dbReference>
<dbReference type="PANTHER" id="PTHR43479">
    <property type="entry name" value="ACREF/ENVCD OPERON REPRESSOR-RELATED"/>
    <property type="match status" value="1"/>
</dbReference>
<dbReference type="RefSeq" id="WP_006210972.1">
    <property type="nucleotide sequence ID" value="NZ_CBCSBX010000001.1"/>
</dbReference>
<dbReference type="GeneID" id="97555073"/>
<evidence type="ECO:0000256" key="2">
    <source>
        <dbReference type="ARBA" id="ARBA00023015"/>
    </source>
</evidence>
<dbReference type="Pfam" id="PF00440">
    <property type="entry name" value="TetR_N"/>
    <property type="match status" value="1"/>
</dbReference>
<dbReference type="Gene3D" id="1.10.357.10">
    <property type="entry name" value="Tetracycline Repressor, domain 2"/>
    <property type="match status" value="1"/>
</dbReference>
<dbReference type="STRING" id="59843.A3958_24015"/>
<proteinExistence type="predicted"/>
<gene>
    <name evidence="7" type="ORF">AWU65_25385</name>
</gene>
<dbReference type="InterPro" id="IPR050624">
    <property type="entry name" value="HTH-type_Tx_Regulator"/>
</dbReference>
<dbReference type="SUPFAM" id="SSF46689">
    <property type="entry name" value="Homeodomain-like"/>
    <property type="match status" value="1"/>
</dbReference>
<dbReference type="GO" id="GO:0003677">
    <property type="term" value="F:DNA binding"/>
    <property type="evidence" value="ECO:0007669"/>
    <property type="project" value="UniProtKB-UniRule"/>
</dbReference>
<evidence type="ECO:0000256" key="4">
    <source>
        <dbReference type="ARBA" id="ARBA00023163"/>
    </source>
</evidence>
<comment type="caution">
    <text evidence="7">The sequence shown here is derived from an EMBL/GenBank/DDBJ whole genome shotgun (WGS) entry which is preliminary data.</text>
</comment>
<dbReference type="InterPro" id="IPR023772">
    <property type="entry name" value="DNA-bd_HTH_TetR-type_CS"/>
</dbReference>
<organism evidence="7 8">
    <name type="scientific">Paenibacillus glucanolyticus</name>
    <dbReference type="NCBI Taxonomy" id="59843"/>
    <lineage>
        <taxon>Bacteria</taxon>
        <taxon>Bacillati</taxon>
        <taxon>Bacillota</taxon>
        <taxon>Bacilli</taxon>
        <taxon>Bacillales</taxon>
        <taxon>Paenibacillaceae</taxon>
        <taxon>Paenibacillus</taxon>
    </lineage>
</organism>
<reference evidence="7" key="1">
    <citation type="journal article" date="2016" name="Genome Announc.">
        <title>Draft genomes of two strains of Paenibacillus glucanolyticus with capability to degrade lignocellulose.</title>
        <authorList>
            <person name="Mathews S.L."/>
            <person name="Pawlak J."/>
            <person name="Grunden A.M."/>
        </authorList>
    </citation>
    <scope>NUCLEOTIDE SEQUENCE [LARGE SCALE GENOMIC DNA]</scope>
    <source>
        <strain evidence="7">SLM1</strain>
    </source>
</reference>
<keyword evidence="2" id="KW-0805">Transcription regulation</keyword>
<keyword evidence="3 5" id="KW-0238">DNA-binding</keyword>
<dbReference type="Pfam" id="PF13977">
    <property type="entry name" value="TetR_C_6"/>
    <property type="match status" value="1"/>
</dbReference>
<dbReference type="PROSITE" id="PS01081">
    <property type="entry name" value="HTH_TETR_1"/>
    <property type="match status" value="1"/>
</dbReference>
<name>A0A163DUN6_9BACL</name>
<evidence type="ECO:0000259" key="6">
    <source>
        <dbReference type="PROSITE" id="PS50977"/>
    </source>
</evidence>
<dbReference type="OrthoDB" id="9816296at2"/>